<name>A0A0B6Z741_9EUPU</name>
<dbReference type="EMBL" id="HACG01017554">
    <property type="protein sequence ID" value="CEK64419.1"/>
    <property type="molecule type" value="Transcribed_RNA"/>
</dbReference>
<feature type="region of interest" description="Disordered" evidence="1">
    <location>
        <begin position="56"/>
        <end position="82"/>
    </location>
</feature>
<sequence>MCTYQYLSSDTYKKSPRITSSVYKWCLKENKTNSQETKTKKCTSSYNVTLFTRRPQHKIKTSTQNQSREKIEKQMGGGHTTE</sequence>
<organism evidence="2">
    <name type="scientific">Arion vulgaris</name>
    <dbReference type="NCBI Taxonomy" id="1028688"/>
    <lineage>
        <taxon>Eukaryota</taxon>
        <taxon>Metazoa</taxon>
        <taxon>Spiralia</taxon>
        <taxon>Lophotrochozoa</taxon>
        <taxon>Mollusca</taxon>
        <taxon>Gastropoda</taxon>
        <taxon>Heterobranchia</taxon>
        <taxon>Euthyneura</taxon>
        <taxon>Panpulmonata</taxon>
        <taxon>Eupulmonata</taxon>
        <taxon>Stylommatophora</taxon>
        <taxon>Helicina</taxon>
        <taxon>Arionoidea</taxon>
        <taxon>Arionidae</taxon>
        <taxon>Arion</taxon>
    </lineage>
</organism>
<protein>
    <submittedName>
        <fullName evidence="2">Uncharacterized protein</fullName>
    </submittedName>
</protein>
<dbReference type="AlphaFoldDB" id="A0A0B6Z741"/>
<evidence type="ECO:0000313" key="2">
    <source>
        <dbReference type="EMBL" id="CEK64419.1"/>
    </source>
</evidence>
<reference evidence="2" key="1">
    <citation type="submission" date="2014-12" db="EMBL/GenBank/DDBJ databases">
        <title>Insight into the proteome of Arion vulgaris.</title>
        <authorList>
            <person name="Aradska J."/>
            <person name="Bulat T."/>
            <person name="Smidak R."/>
            <person name="Sarate P."/>
            <person name="Gangsoo J."/>
            <person name="Sialana F."/>
            <person name="Bilban M."/>
            <person name="Lubec G."/>
        </authorList>
    </citation>
    <scope>NUCLEOTIDE SEQUENCE</scope>
    <source>
        <tissue evidence="2">Skin</tissue>
    </source>
</reference>
<proteinExistence type="predicted"/>
<evidence type="ECO:0000256" key="1">
    <source>
        <dbReference type="SAM" id="MobiDB-lite"/>
    </source>
</evidence>
<gene>
    <name evidence="2" type="primary">ORF51723</name>
</gene>
<accession>A0A0B6Z741</accession>